<comment type="similarity">
    <text evidence="1">Belongs to the Gfo/Idh/MocA family.</text>
</comment>
<evidence type="ECO:0000256" key="2">
    <source>
        <dbReference type="ARBA" id="ARBA00023002"/>
    </source>
</evidence>
<dbReference type="SUPFAM" id="SSF55347">
    <property type="entry name" value="Glyceraldehyde-3-phosphate dehydrogenase-like, C-terminal domain"/>
    <property type="match status" value="1"/>
</dbReference>
<dbReference type="InterPro" id="IPR036291">
    <property type="entry name" value="NAD(P)-bd_dom_sf"/>
</dbReference>
<gene>
    <name evidence="5" type="ORF">J2W91_002867</name>
</gene>
<evidence type="ECO:0000313" key="6">
    <source>
        <dbReference type="Proteomes" id="UP001254832"/>
    </source>
</evidence>
<dbReference type="Gene3D" id="3.30.360.10">
    <property type="entry name" value="Dihydrodipicolinate Reductase, domain 2"/>
    <property type="match status" value="1"/>
</dbReference>
<dbReference type="Pfam" id="PF01408">
    <property type="entry name" value="GFO_IDH_MocA"/>
    <property type="match status" value="1"/>
</dbReference>
<evidence type="ECO:0000313" key="5">
    <source>
        <dbReference type="EMBL" id="MDR6724399.1"/>
    </source>
</evidence>
<feature type="domain" description="GFO/IDH/MocA-like oxidoreductase" evidence="4">
    <location>
        <begin position="132"/>
        <end position="255"/>
    </location>
</feature>
<dbReference type="RefSeq" id="WP_056691201.1">
    <property type="nucleotide sequence ID" value="NZ_JAVDTR010000007.1"/>
</dbReference>
<dbReference type="Gene3D" id="3.40.50.720">
    <property type="entry name" value="NAD(P)-binding Rossmann-like Domain"/>
    <property type="match status" value="1"/>
</dbReference>
<dbReference type="PANTHER" id="PTHR22604:SF105">
    <property type="entry name" value="TRANS-1,2-DIHYDROBENZENE-1,2-DIOL DEHYDROGENASE"/>
    <property type="match status" value="1"/>
</dbReference>
<dbReference type="GO" id="GO:0000166">
    <property type="term" value="F:nucleotide binding"/>
    <property type="evidence" value="ECO:0007669"/>
    <property type="project" value="InterPro"/>
</dbReference>
<protein>
    <submittedName>
        <fullName evidence="5">Dehydrogenase</fullName>
    </submittedName>
</protein>
<dbReference type="AlphaFoldDB" id="A0AAP5LRG2"/>
<evidence type="ECO:0000259" key="3">
    <source>
        <dbReference type="Pfam" id="PF01408"/>
    </source>
</evidence>
<dbReference type="InterPro" id="IPR000683">
    <property type="entry name" value="Gfo/Idh/MocA-like_OxRdtase_N"/>
</dbReference>
<dbReference type="PANTHER" id="PTHR22604">
    <property type="entry name" value="OXIDOREDUCTASES"/>
    <property type="match status" value="1"/>
</dbReference>
<accession>A0AAP5LRG2</accession>
<evidence type="ECO:0000256" key="1">
    <source>
        <dbReference type="ARBA" id="ARBA00010928"/>
    </source>
</evidence>
<dbReference type="EMBL" id="JAVDTR010000007">
    <property type="protein sequence ID" value="MDR6724399.1"/>
    <property type="molecule type" value="Genomic_DNA"/>
</dbReference>
<dbReference type="Pfam" id="PF22725">
    <property type="entry name" value="GFO_IDH_MocA_C3"/>
    <property type="match status" value="1"/>
</dbReference>
<reference evidence="5" key="1">
    <citation type="submission" date="2023-07" db="EMBL/GenBank/DDBJ databases">
        <title>Sorghum-associated microbial communities from plants grown in Nebraska, USA.</title>
        <authorList>
            <person name="Schachtman D."/>
        </authorList>
    </citation>
    <scope>NUCLEOTIDE SEQUENCE</scope>
    <source>
        <strain evidence="5">BE80</strain>
    </source>
</reference>
<dbReference type="GO" id="GO:0016491">
    <property type="term" value="F:oxidoreductase activity"/>
    <property type="evidence" value="ECO:0007669"/>
    <property type="project" value="UniProtKB-KW"/>
</dbReference>
<dbReference type="SUPFAM" id="SSF51735">
    <property type="entry name" value="NAD(P)-binding Rossmann-fold domains"/>
    <property type="match status" value="1"/>
</dbReference>
<keyword evidence="2" id="KW-0560">Oxidoreductase</keyword>
<sequence length="340" mass="38337">MERKIRWGIMGSGRIVDTWMNGARQSDEMEIVAIASRTMKSAQKMAAKHAIPLALTYEALASRDDIDVVYIPVPHTAHKELAILAMEHGKSVLVEKPACVNEKELLEVVSAAKKNNVFFMEGTWTRFFPMINKIKALLTEEGIGEIRSIHSAFSFRLPDAYMTQEQRLINPDLAGGGLLDTGVYNLHFVEELLGKSPVDLTGFATINSDEHHVQVDEQATYIAKYDKGELAVMSSGVRTDMAGVAMIYGTQGYIEVPTFWRPITIKVMKNGELTTYDEPVPQHIDGIKDKGFQYEIAHVNECIRQGLKESPIMTWDKSLGVIRQCDELRRQWNLQYPFED</sequence>
<name>A0AAP5LRG2_PAEAM</name>
<dbReference type="InterPro" id="IPR055170">
    <property type="entry name" value="GFO_IDH_MocA-like_dom"/>
</dbReference>
<feature type="domain" description="Gfo/Idh/MocA-like oxidoreductase N-terminal" evidence="3">
    <location>
        <begin position="5"/>
        <end position="122"/>
    </location>
</feature>
<dbReference type="InterPro" id="IPR050984">
    <property type="entry name" value="Gfo/Idh/MocA_domain"/>
</dbReference>
<evidence type="ECO:0000259" key="4">
    <source>
        <dbReference type="Pfam" id="PF22725"/>
    </source>
</evidence>
<organism evidence="5 6">
    <name type="scientific">Paenibacillus amylolyticus</name>
    <dbReference type="NCBI Taxonomy" id="1451"/>
    <lineage>
        <taxon>Bacteria</taxon>
        <taxon>Bacillati</taxon>
        <taxon>Bacillota</taxon>
        <taxon>Bacilli</taxon>
        <taxon>Bacillales</taxon>
        <taxon>Paenibacillaceae</taxon>
        <taxon>Paenibacillus</taxon>
    </lineage>
</organism>
<dbReference type="Proteomes" id="UP001254832">
    <property type="component" value="Unassembled WGS sequence"/>
</dbReference>
<comment type="caution">
    <text evidence="5">The sequence shown here is derived from an EMBL/GenBank/DDBJ whole genome shotgun (WGS) entry which is preliminary data.</text>
</comment>
<proteinExistence type="inferred from homology"/>